<evidence type="ECO:0000313" key="4">
    <source>
        <dbReference type="Proteomes" id="UP000185839"/>
    </source>
</evidence>
<gene>
    <name evidence="3" type="ORF">SAMN05421789_10829</name>
</gene>
<keyword evidence="4" id="KW-1185">Reference proteome</keyword>
<evidence type="ECO:0000259" key="2">
    <source>
        <dbReference type="Pfam" id="PF18942"/>
    </source>
</evidence>
<dbReference type="Proteomes" id="UP000185839">
    <property type="component" value="Unassembled WGS sequence"/>
</dbReference>
<evidence type="ECO:0000313" key="3">
    <source>
        <dbReference type="EMBL" id="SIS83205.1"/>
    </source>
</evidence>
<evidence type="ECO:0000256" key="1">
    <source>
        <dbReference type="SAM" id="SignalP"/>
    </source>
</evidence>
<dbReference type="OrthoDB" id="1492759at2"/>
<accession>A0A1N7MAQ7</accession>
<feature type="domain" description="DUF5689" evidence="2">
    <location>
        <begin position="306"/>
        <end position="514"/>
    </location>
</feature>
<dbReference type="AlphaFoldDB" id="A0A1N7MAQ7"/>
<feature type="domain" description="DUF5689" evidence="2">
    <location>
        <begin position="44"/>
        <end position="279"/>
    </location>
</feature>
<dbReference type="STRING" id="713588.SAMN05421789_10829"/>
<dbReference type="Gene3D" id="2.60.120.200">
    <property type="match status" value="1"/>
</dbReference>
<protein>
    <recommendedName>
        <fullName evidence="2">DUF5689 domain-containing protein</fullName>
    </recommendedName>
</protein>
<reference evidence="4" key="1">
    <citation type="submission" date="2017-01" db="EMBL/GenBank/DDBJ databases">
        <authorList>
            <person name="Varghese N."/>
            <person name="Submissions S."/>
        </authorList>
    </citation>
    <scope>NUCLEOTIDE SEQUENCE [LARGE SCALE GENOMIC DNA]</scope>
    <source>
        <strain evidence="4">DSM 23145</strain>
    </source>
</reference>
<dbReference type="EMBL" id="FTOI01000008">
    <property type="protein sequence ID" value="SIS83205.1"/>
    <property type="molecule type" value="Genomic_DNA"/>
</dbReference>
<dbReference type="NCBIfam" id="NF038128">
    <property type="entry name" value="choice_anch_J"/>
    <property type="match status" value="1"/>
</dbReference>
<organism evidence="3 4">
    <name type="scientific">Kaistella chaponensis</name>
    <dbReference type="NCBI Taxonomy" id="713588"/>
    <lineage>
        <taxon>Bacteria</taxon>
        <taxon>Pseudomonadati</taxon>
        <taxon>Bacteroidota</taxon>
        <taxon>Flavobacteriia</taxon>
        <taxon>Flavobacteriales</taxon>
        <taxon>Weeksellaceae</taxon>
        <taxon>Chryseobacterium group</taxon>
        <taxon>Kaistella</taxon>
    </lineage>
</organism>
<keyword evidence="1" id="KW-0732">Signal</keyword>
<dbReference type="RefSeq" id="WP_076387208.1">
    <property type="nucleotide sequence ID" value="NZ_FTOI01000008.1"/>
</dbReference>
<feature type="signal peptide" evidence="1">
    <location>
        <begin position="1"/>
        <end position="26"/>
    </location>
</feature>
<dbReference type="Pfam" id="PF18942">
    <property type="entry name" value="DUF5689"/>
    <property type="match status" value="2"/>
</dbReference>
<dbReference type="PROSITE" id="PS51257">
    <property type="entry name" value="PROKAR_LIPOPROTEIN"/>
    <property type="match status" value="1"/>
</dbReference>
<sequence length="691" mass="75360">MKKYNSFLKVLLLAFTALFFTGCVHDDKYDAPNLDGFQCQDLVATLSIAQVKALHTNVAYVFPDNSTAVMEGYVSSTDETGNIYKTIYIQDSRVNPTQGFTISVDAVSTYTKYPQGSKIYIKLAGLALGTYGGLVQLGIKDSRSIATGVDAVSRIPEKLLPTKMFRSCAPIENIVPKVLKISDFNANNNLLGALIQVSDVEFSKTSLCGNFAPDGFTVDRQIGEGWNTTSNNYTATATVRNSGFASFANQLVPAGNGAFVGIFSKFTTTFQLYINKISDLAEMKNFPRKDGIAKNPCELDPSNLTAKTVADVKKLISGNLTQITSDFVLKGIVTANDETGNLFKYIYLEDATGGIRININKTALYQDARFKVGKEISVKLKDLFIGNVSGELQLGALFNNNFGQIAEADVYKTFFDNKKAISTVEATERTITQISPSDVGRWIKIKDVQFIASEIGSSYATGAPSNRNLEDCSGNKIVVRTSNRATFATEEIDDGKGDVYGILSIFNGVYQLWLPQQVNALFNKNRCDGSSPASVIFREDFQNGLDLNWKLIDKAGTQAWTTSNQGTGNNYYAVMNGSGTANEDWLVSKEISLSGFTKYTVSYLTDGSGSNQNPIQVLITDNYTGDPSTTTWTPLTGKIDAVLTGFGFETSNRVDINSFANKKVRVAFKYISTTSGSATWEVDNIQVKGMN</sequence>
<name>A0A1N7MAQ7_9FLAO</name>
<feature type="chain" id="PRO_5012456027" description="DUF5689 domain-containing protein" evidence="1">
    <location>
        <begin position="27"/>
        <end position="691"/>
    </location>
</feature>
<proteinExistence type="predicted"/>
<dbReference type="InterPro" id="IPR043744">
    <property type="entry name" value="DUF5689"/>
</dbReference>